<dbReference type="SUPFAM" id="SSF49464">
    <property type="entry name" value="Carboxypeptidase regulatory domain-like"/>
    <property type="match status" value="1"/>
</dbReference>
<evidence type="ECO:0000256" key="3">
    <source>
        <dbReference type="ARBA" id="ARBA00022452"/>
    </source>
</evidence>
<dbReference type="AlphaFoldDB" id="A0A1G9QNP6"/>
<keyword evidence="4 8" id="KW-0812">Transmembrane</keyword>
<gene>
    <name evidence="12" type="ORF">SAMN05421823_110243</name>
</gene>
<dbReference type="InterPro" id="IPR036942">
    <property type="entry name" value="Beta-barrel_TonB_sf"/>
</dbReference>
<dbReference type="GO" id="GO:0009279">
    <property type="term" value="C:cell outer membrane"/>
    <property type="evidence" value="ECO:0007669"/>
    <property type="project" value="UniProtKB-SubCell"/>
</dbReference>
<evidence type="ECO:0000256" key="9">
    <source>
        <dbReference type="RuleBase" id="RU003357"/>
    </source>
</evidence>
<reference evidence="12 13" key="1">
    <citation type="submission" date="2016-10" db="EMBL/GenBank/DDBJ databases">
        <authorList>
            <person name="de Groot N.N."/>
        </authorList>
    </citation>
    <scope>NUCLEOTIDE SEQUENCE [LARGE SCALE GENOMIC DNA]</scope>
    <source>
        <strain evidence="12 13">DSM 25186</strain>
    </source>
</reference>
<evidence type="ECO:0000259" key="11">
    <source>
        <dbReference type="Pfam" id="PF07715"/>
    </source>
</evidence>
<dbReference type="InterPro" id="IPR012910">
    <property type="entry name" value="Plug_dom"/>
</dbReference>
<evidence type="ECO:0000256" key="4">
    <source>
        <dbReference type="ARBA" id="ARBA00022692"/>
    </source>
</evidence>
<keyword evidence="2 8" id="KW-0813">Transport</keyword>
<keyword evidence="6 8" id="KW-0472">Membrane</keyword>
<dbReference type="Gene3D" id="2.40.170.20">
    <property type="entry name" value="TonB-dependent receptor, beta-barrel domain"/>
    <property type="match status" value="1"/>
</dbReference>
<keyword evidence="13" id="KW-1185">Reference proteome</keyword>
<dbReference type="PROSITE" id="PS52016">
    <property type="entry name" value="TONB_DEPENDENT_REC_3"/>
    <property type="match status" value="1"/>
</dbReference>
<dbReference type="Gene3D" id="2.170.130.10">
    <property type="entry name" value="TonB-dependent receptor, plug domain"/>
    <property type="match status" value="1"/>
</dbReference>
<dbReference type="Proteomes" id="UP000198510">
    <property type="component" value="Unassembled WGS sequence"/>
</dbReference>
<dbReference type="Pfam" id="PF00593">
    <property type="entry name" value="TonB_dep_Rec_b-barrel"/>
    <property type="match status" value="1"/>
</dbReference>
<evidence type="ECO:0000256" key="6">
    <source>
        <dbReference type="ARBA" id="ARBA00023136"/>
    </source>
</evidence>
<evidence type="ECO:0000256" key="7">
    <source>
        <dbReference type="ARBA" id="ARBA00023237"/>
    </source>
</evidence>
<evidence type="ECO:0000256" key="5">
    <source>
        <dbReference type="ARBA" id="ARBA00023077"/>
    </source>
</evidence>
<comment type="subcellular location">
    <subcellularLocation>
        <location evidence="1 8">Cell outer membrane</location>
        <topology evidence="1 8">Multi-pass membrane protein</topology>
    </subcellularLocation>
</comment>
<dbReference type="SUPFAM" id="SSF56935">
    <property type="entry name" value="Porins"/>
    <property type="match status" value="1"/>
</dbReference>
<evidence type="ECO:0000256" key="2">
    <source>
        <dbReference type="ARBA" id="ARBA00022448"/>
    </source>
</evidence>
<dbReference type="InterPro" id="IPR039426">
    <property type="entry name" value="TonB-dep_rcpt-like"/>
</dbReference>
<evidence type="ECO:0000259" key="10">
    <source>
        <dbReference type="Pfam" id="PF00593"/>
    </source>
</evidence>
<dbReference type="NCBIfam" id="TIGR04056">
    <property type="entry name" value="OMP_RagA_SusC"/>
    <property type="match status" value="1"/>
</dbReference>
<accession>A0A1G9QNP6</accession>
<name>A0A1G9QNP6_9BACT</name>
<keyword evidence="7 8" id="KW-0998">Cell outer membrane</keyword>
<feature type="domain" description="TonB-dependent receptor plug" evidence="11">
    <location>
        <begin position="119"/>
        <end position="246"/>
    </location>
</feature>
<dbReference type="EMBL" id="FNFO01000010">
    <property type="protein sequence ID" value="SDM12652.1"/>
    <property type="molecule type" value="Genomic_DNA"/>
</dbReference>
<sequence length="1051" mass="115557">MSKHVRMVLALLMLTAPLWDVCAQSRRISGTVVSVSDELPLPGVNVTVKGTTQGTITDVEGRYVLEVPADAETLVFSFVGYESQDIPINNRTVLDVSLQEDIAQLTEVVVTANAIERERRDLGYSVATVEGENLTRARDPNVLSTLAGRVAGVRVQSQSGTPGGSVRVQIRGAKSLGASPSEPLFVVDGMPINNSSYGGTRSDVINGGNDWGNRVGDLNADDIASVSVLKGSAAAALYGSRAANGAVIITTKRGRKGTKAQVSVNSTVRFDNVLKLPDLQNEYAPGNFGLYDDNLAAGWGPRISDVQNQRFLDYKGDSIQLRAYPDNLRDFFQTGRTLLNNVAISGANDAINYRFSYTNTDQKGVIPYSGLKRNNFSLNAGGKLSDKISTQATVQYIRTEAFGRPRQGSNDPNILISSLYLLPRTYDMQELRDNQFDENGEPLGINTNQTSNNPYYVAQYNQVSNRVENVIGRGEVSYTPVDWITLSAAAGTNFFYEDRLNIVTKGTKGNLNGQFTTQDIFRREVQTDLIARINRQLSSDLTLNVILGHQINQRSFRRNRLNAQQLSVKGLYNYANAANVASENRQSLQRLYGVYGDISLDYKGWLNLNVTGRNDWTSTLPKSNNSYFYPSVNTSFIFTDALKLQNAILSYGKLRANWANVGSDTDPYQLLFTYQPAADLFTQFLSNNTFPHGGQLAFQGPITIPPGDNLKPQNQVEWEIGTELGFFDGRITLEANYYDQRTEDQIIAVSIPQSTGFDNKFINAGTVQNRGFEALLAANPFRSESGWSWDFLVNFSTNRQTVKDLPPDLTDYNLTSGFSGLSVRAAPGESFGLYGNDWQRDPNGNIIINPNSGLPLAGDGRERLGNIFPDWMMGINNTLTYKGISLGFLVDIRQGGVIFSRTVQGLRGSGLAAETLVNRGETFVVPGVLAQQDAGGNVSYVPNTVPVPSMQQFWEAWTDNSITSTGIFDASYIKLREIRLGYTLPTALLSPTFIKKVDIGVEARNVWIIKDHVPHIDPELNFFGNSLNGEGVEFYSVPSTRSIGFNVRVTL</sequence>
<feature type="domain" description="TonB-dependent receptor-like beta-barrel" evidence="10">
    <location>
        <begin position="440"/>
        <end position="845"/>
    </location>
</feature>
<evidence type="ECO:0000313" key="13">
    <source>
        <dbReference type="Proteomes" id="UP000198510"/>
    </source>
</evidence>
<dbReference type="OrthoDB" id="9768177at2"/>
<dbReference type="InterPro" id="IPR008969">
    <property type="entry name" value="CarboxyPept-like_regulatory"/>
</dbReference>
<organism evidence="12 13">
    <name type="scientific">Catalinimonas alkaloidigena</name>
    <dbReference type="NCBI Taxonomy" id="1075417"/>
    <lineage>
        <taxon>Bacteria</taxon>
        <taxon>Pseudomonadati</taxon>
        <taxon>Bacteroidota</taxon>
        <taxon>Cytophagia</taxon>
        <taxon>Cytophagales</taxon>
        <taxon>Catalimonadaceae</taxon>
        <taxon>Catalinimonas</taxon>
    </lineage>
</organism>
<keyword evidence="3 8" id="KW-1134">Transmembrane beta strand</keyword>
<evidence type="ECO:0000256" key="8">
    <source>
        <dbReference type="PROSITE-ProRule" id="PRU01360"/>
    </source>
</evidence>
<protein>
    <submittedName>
        <fullName evidence="12">TonB-linked outer membrane protein, SusC/RagA family</fullName>
    </submittedName>
</protein>
<evidence type="ECO:0000256" key="1">
    <source>
        <dbReference type="ARBA" id="ARBA00004571"/>
    </source>
</evidence>
<evidence type="ECO:0000313" key="12">
    <source>
        <dbReference type="EMBL" id="SDM12652.1"/>
    </source>
</evidence>
<dbReference type="Pfam" id="PF13715">
    <property type="entry name" value="CarbopepD_reg_2"/>
    <property type="match status" value="1"/>
</dbReference>
<keyword evidence="5 9" id="KW-0798">TonB box</keyword>
<dbReference type="Gene3D" id="2.60.40.1120">
    <property type="entry name" value="Carboxypeptidase-like, regulatory domain"/>
    <property type="match status" value="1"/>
</dbReference>
<dbReference type="RefSeq" id="WP_089686369.1">
    <property type="nucleotide sequence ID" value="NZ_FNFO01000010.1"/>
</dbReference>
<proteinExistence type="inferred from homology"/>
<dbReference type="InterPro" id="IPR023997">
    <property type="entry name" value="TonB-dep_OMP_SusC/RagA_CS"/>
</dbReference>
<dbReference type="STRING" id="1075417.SAMN05421823_110243"/>
<dbReference type="Pfam" id="PF07715">
    <property type="entry name" value="Plug"/>
    <property type="match status" value="1"/>
</dbReference>
<dbReference type="InterPro" id="IPR000531">
    <property type="entry name" value="Beta-barrel_TonB"/>
</dbReference>
<dbReference type="InterPro" id="IPR037066">
    <property type="entry name" value="Plug_dom_sf"/>
</dbReference>
<dbReference type="NCBIfam" id="TIGR04057">
    <property type="entry name" value="SusC_RagA_signa"/>
    <property type="match status" value="1"/>
</dbReference>
<dbReference type="InterPro" id="IPR023996">
    <property type="entry name" value="TonB-dep_OMP_SusC/RagA"/>
</dbReference>
<comment type="similarity">
    <text evidence="8 9">Belongs to the TonB-dependent receptor family.</text>
</comment>